<dbReference type="EMBL" id="LSSK01000074">
    <property type="protein sequence ID" value="OMH85515.1"/>
    <property type="molecule type" value="Genomic_DNA"/>
</dbReference>
<evidence type="ECO:0000313" key="2">
    <source>
        <dbReference type="Proteomes" id="UP000188320"/>
    </source>
</evidence>
<protein>
    <submittedName>
        <fullName evidence="1">Putative ankyrin repeat protein L25</fullName>
    </submittedName>
</protein>
<dbReference type="PANTHER" id="PTHR24127:SF1">
    <property type="entry name" value="ANKYRIN REPEAT AND EF-HAND DOMAIN-CONTAINING PROTEIN 1"/>
    <property type="match status" value="1"/>
</dbReference>
<proteinExistence type="predicted"/>
<name>A0A1R1PX02_ZANCU</name>
<dbReference type="AlphaFoldDB" id="A0A1R1PX02"/>
<keyword evidence="2" id="KW-1185">Reference proteome</keyword>
<dbReference type="InterPro" id="IPR036770">
    <property type="entry name" value="Ankyrin_rpt-contain_sf"/>
</dbReference>
<sequence>MDRNNNDDVFNKLPASILSTIFVFAQNPQLSLLNKNMYKASQKMETIVEYILKYIISHKKDSPESNLKSVYDKYTRISMNETVGMLVLSKIKNLNYEIALELAIKYKWRNILNKLLKMYVVIDRNTSTVVHKGNLFTEEGEYLDIEFRSLFSGKNEFRRNLTDIKISESLYIRPLVATLKELWLHLRYSDRDFDKENVKALVDLCCSNIELPQELYIRLGNINLCKSGIEAGVDLKSPEFKGIVFASRNRDMNMLQLLLENGTSVNSSAQETIEGLCYVCNYEISERLLEFSDMWKNRIETKTVGSKTKAVKRPKFNKTILCLVWASLRDCDPYASRYARFEDFFEQLNLYLDIMVEINSKRKDIIGFILSYLSVYSALIIPEDDIRARFYKVVEIIGYIIENNPQSVFNDTEYDESNELEHENDIEMLNDRHYEIVKLELVNRNFEFLKLLIECGMDVNSADSLILKTAYEAGDIDWINYFISKGAKFSGRSDGFEEACKSDKVDVLKYWIKNGGVVPKIPKRSCINRACLLTNFGMVKALVENGVDLSNPEQNGVRIACRLGLKRILKYLLDNSAAIKGVRQNQLEVRVLVGIFGR</sequence>
<dbReference type="PANTHER" id="PTHR24127">
    <property type="entry name" value="ANKYRIN REPEAT AND EF-HAND DOMAIN-CONTAINING PROTEIN 1"/>
    <property type="match status" value="1"/>
</dbReference>
<gene>
    <name evidence="1" type="ORF">AX774_g947</name>
</gene>
<reference evidence="2" key="1">
    <citation type="submission" date="2017-01" db="EMBL/GenBank/DDBJ databases">
        <authorList>
            <person name="Wang Y."/>
            <person name="White M."/>
            <person name="Kvist S."/>
            <person name="Moncalvo J.-M."/>
        </authorList>
    </citation>
    <scope>NUCLEOTIDE SEQUENCE [LARGE SCALE GENOMIC DNA]</scope>
    <source>
        <strain evidence="2">COL-18-3</strain>
    </source>
</reference>
<dbReference type="InterPro" id="IPR052801">
    <property type="entry name" value="Ankyrin-EF-hand"/>
</dbReference>
<accession>A0A1R1PX02</accession>
<dbReference type="Gene3D" id="1.25.40.20">
    <property type="entry name" value="Ankyrin repeat-containing domain"/>
    <property type="match status" value="1"/>
</dbReference>
<evidence type="ECO:0000313" key="1">
    <source>
        <dbReference type="EMBL" id="OMH85515.1"/>
    </source>
</evidence>
<dbReference type="Proteomes" id="UP000188320">
    <property type="component" value="Unassembled WGS sequence"/>
</dbReference>
<dbReference type="OrthoDB" id="20872at2759"/>
<dbReference type="SUPFAM" id="SSF48403">
    <property type="entry name" value="Ankyrin repeat"/>
    <property type="match status" value="2"/>
</dbReference>
<comment type="caution">
    <text evidence="1">The sequence shown here is derived from an EMBL/GenBank/DDBJ whole genome shotgun (WGS) entry which is preliminary data.</text>
</comment>
<organism evidence="1 2">
    <name type="scientific">Zancudomyces culisetae</name>
    <name type="common">Gut fungus</name>
    <name type="synonym">Smittium culisetae</name>
    <dbReference type="NCBI Taxonomy" id="1213189"/>
    <lineage>
        <taxon>Eukaryota</taxon>
        <taxon>Fungi</taxon>
        <taxon>Fungi incertae sedis</taxon>
        <taxon>Zoopagomycota</taxon>
        <taxon>Kickxellomycotina</taxon>
        <taxon>Harpellomycetes</taxon>
        <taxon>Harpellales</taxon>
        <taxon>Legeriomycetaceae</taxon>
        <taxon>Zancudomyces</taxon>
    </lineage>
</organism>